<proteinExistence type="predicted"/>
<gene>
    <name evidence="1" type="ORF">A2866_00845</name>
</gene>
<dbReference type="AlphaFoldDB" id="A0A1F7GHQ5"/>
<organism evidence="1 2">
    <name type="scientific">Candidatus Roizmanbacteria bacterium RIFCSPHIGHO2_01_FULL_39_8</name>
    <dbReference type="NCBI Taxonomy" id="1802033"/>
    <lineage>
        <taxon>Bacteria</taxon>
        <taxon>Candidatus Roizmaniibacteriota</taxon>
    </lineage>
</organism>
<protein>
    <submittedName>
        <fullName evidence="1">Uncharacterized protein</fullName>
    </submittedName>
</protein>
<dbReference type="InterPro" id="IPR038763">
    <property type="entry name" value="DHH_sf"/>
</dbReference>
<evidence type="ECO:0000313" key="2">
    <source>
        <dbReference type="Proteomes" id="UP000177026"/>
    </source>
</evidence>
<comment type="caution">
    <text evidence="1">The sequence shown here is derived from an EMBL/GenBank/DDBJ whole genome shotgun (WGS) entry which is preliminary data.</text>
</comment>
<dbReference type="SUPFAM" id="SSF64182">
    <property type="entry name" value="DHH phosphoesterases"/>
    <property type="match status" value="1"/>
</dbReference>
<name>A0A1F7GHQ5_9BACT</name>
<accession>A0A1F7GHQ5</accession>
<dbReference type="Proteomes" id="UP000177026">
    <property type="component" value="Unassembled WGS sequence"/>
</dbReference>
<reference evidence="1 2" key="1">
    <citation type="journal article" date="2016" name="Nat. Commun.">
        <title>Thousands of microbial genomes shed light on interconnected biogeochemical processes in an aquifer system.</title>
        <authorList>
            <person name="Anantharaman K."/>
            <person name="Brown C.T."/>
            <person name="Hug L.A."/>
            <person name="Sharon I."/>
            <person name="Castelle C.J."/>
            <person name="Probst A.J."/>
            <person name="Thomas B.C."/>
            <person name="Singh A."/>
            <person name="Wilkins M.J."/>
            <person name="Karaoz U."/>
            <person name="Brodie E.L."/>
            <person name="Williams K.H."/>
            <person name="Hubbard S.S."/>
            <person name="Banfield J.F."/>
        </authorList>
    </citation>
    <scope>NUCLEOTIDE SEQUENCE [LARGE SCALE GENOMIC DNA]</scope>
</reference>
<sequence length="277" mass="31457">MKTIVTHFSPDLDAMTSIWLIKKFLPDWKDAQIKFAPAGKTLNNASPDEDPDIIHVDTGLGRFDHHQSNEKTCAAQKVLHHLLSQNHIHIHLQEPLNRLVNFVIEDDHFLEVYYPDPNSDRYEFLLNNLISGLKVVLAKDEKLIEYVFVLLDASLELLKSKGKAELEIKKGFIFHSYLGKSLAIETSVDAVLKVAQKQGFNLVIRKDPKFGNFRIKAPPDAKLDLTSLCEKILERDSVGVWFLHSSKHMLLNGSPKRPDQTPSPLTLNQVIEIARNI</sequence>
<dbReference type="EMBL" id="MFZI01000069">
    <property type="protein sequence ID" value="OGK18507.1"/>
    <property type="molecule type" value="Genomic_DNA"/>
</dbReference>
<evidence type="ECO:0000313" key="1">
    <source>
        <dbReference type="EMBL" id="OGK18507.1"/>
    </source>
</evidence>